<dbReference type="EMBL" id="SRKY01000001">
    <property type="protein sequence ID" value="THH38944.1"/>
    <property type="molecule type" value="Genomic_DNA"/>
</dbReference>
<evidence type="ECO:0000256" key="2">
    <source>
        <dbReference type="SAM" id="SignalP"/>
    </source>
</evidence>
<evidence type="ECO:0000256" key="1">
    <source>
        <dbReference type="SAM" id="MobiDB-lite"/>
    </source>
</evidence>
<keyword evidence="2" id="KW-0732">Signal</keyword>
<proteinExistence type="predicted"/>
<organism evidence="3 4">
    <name type="scientific">Aliishimia ponticola</name>
    <dbReference type="NCBI Taxonomy" id="2499833"/>
    <lineage>
        <taxon>Bacteria</taxon>
        <taxon>Pseudomonadati</taxon>
        <taxon>Pseudomonadota</taxon>
        <taxon>Alphaproteobacteria</taxon>
        <taxon>Rhodobacterales</taxon>
        <taxon>Paracoccaceae</taxon>
        <taxon>Aliishimia</taxon>
    </lineage>
</organism>
<dbReference type="RefSeq" id="WP_136461863.1">
    <property type="nucleotide sequence ID" value="NZ_SRKY01000001.1"/>
</dbReference>
<comment type="caution">
    <text evidence="3">The sequence shown here is derived from an EMBL/GenBank/DDBJ whole genome shotgun (WGS) entry which is preliminary data.</text>
</comment>
<gene>
    <name evidence="3" type="ORF">E4Z66_05145</name>
</gene>
<feature type="signal peptide" evidence="2">
    <location>
        <begin position="1"/>
        <end position="19"/>
    </location>
</feature>
<keyword evidence="4" id="KW-1185">Reference proteome</keyword>
<feature type="compositionally biased region" description="Pro residues" evidence="1">
    <location>
        <begin position="44"/>
        <end position="54"/>
    </location>
</feature>
<feature type="chain" id="PRO_5020947757" description="D-galactarate dehydratase" evidence="2">
    <location>
        <begin position="20"/>
        <end position="171"/>
    </location>
</feature>
<evidence type="ECO:0008006" key="5">
    <source>
        <dbReference type="Google" id="ProtNLM"/>
    </source>
</evidence>
<dbReference type="OrthoDB" id="7871639at2"/>
<dbReference type="Proteomes" id="UP000306602">
    <property type="component" value="Unassembled WGS sequence"/>
</dbReference>
<feature type="region of interest" description="Disordered" evidence="1">
    <location>
        <begin position="28"/>
        <end position="88"/>
    </location>
</feature>
<evidence type="ECO:0000313" key="4">
    <source>
        <dbReference type="Proteomes" id="UP000306602"/>
    </source>
</evidence>
<reference evidence="3 4" key="1">
    <citation type="submission" date="2019-04" db="EMBL/GenBank/DDBJ databases">
        <title>Shimia ponticola sp. nov., isolated from seawater.</title>
        <authorList>
            <person name="Kim Y.-O."/>
            <person name="Yoon J.-H."/>
        </authorList>
    </citation>
    <scope>NUCLEOTIDE SEQUENCE [LARGE SCALE GENOMIC DNA]</scope>
    <source>
        <strain evidence="3 4">MYP11</strain>
    </source>
</reference>
<evidence type="ECO:0000313" key="3">
    <source>
        <dbReference type="EMBL" id="THH38944.1"/>
    </source>
</evidence>
<sequence>MKFAIAAMCLSVLGGCALTQSILPGGTEPAPEAAASAQDAAPETPTPATTPVPVPVEGAQTVDQFDTTTKEEKAAAQSVPEPATEASLGRTVASLGSPSEAGFWLKTPLVKTEQRGRVVYPANGRSVQVTLIPIEGEATAGSRLSLSAFRVIEAPLTGLPEVEVFATSAKG</sequence>
<accession>A0A4S4NGZ6</accession>
<name>A0A4S4NGZ6_9RHOB</name>
<feature type="compositionally biased region" description="Low complexity" evidence="1">
    <location>
        <begin position="28"/>
        <end position="43"/>
    </location>
</feature>
<protein>
    <recommendedName>
        <fullName evidence="5">D-galactarate dehydratase</fullName>
    </recommendedName>
</protein>
<dbReference type="AlphaFoldDB" id="A0A4S4NGZ6"/>
<dbReference type="PROSITE" id="PS51257">
    <property type="entry name" value="PROKAR_LIPOPROTEIN"/>
    <property type="match status" value="1"/>
</dbReference>